<dbReference type="CDD" id="cd04179">
    <property type="entry name" value="DPM_DPG-synthase_like"/>
    <property type="match status" value="1"/>
</dbReference>
<dbReference type="InterPro" id="IPR029044">
    <property type="entry name" value="Nucleotide-diphossugar_trans"/>
</dbReference>
<evidence type="ECO:0000256" key="6">
    <source>
        <dbReference type="ARBA" id="ARBA00022989"/>
    </source>
</evidence>
<dbReference type="PANTHER" id="PTHR48090:SF3">
    <property type="entry name" value="UNDECAPRENYL-PHOSPHATE 4-DEOXY-4-FORMAMIDO-L-ARABINOSE TRANSFERASE"/>
    <property type="match status" value="1"/>
</dbReference>
<dbReference type="InterPro" id="IPR001173">
    <property type="entry name" value="Glyco_trans_2-like"/>
</dbReference>
<evidence type="ECO:0000256" key="2">
    <source>
        <dbReference type="ARBA" id="ARBA00022676"/>
    </source>
</evidence>
<dbReference type="Gene3D" id="3.90.550.10">
    <property type="entry name" value="Spore Coat Polysaccharide Biosynthesis Protein SpsA, Chain A"/>
    <property type="match status" value="1"/>
</dbReference>
<keyword evidence="1" id="KW-1003">Cell membrane</keyword>
<dbReference type="InterPro" id="IPR050256">
    <property type="entry name" value="Glycosyltransferase_2"/>
</dbReference>
<proteinExistence type="predicted"/>
<organism evidence="10 11">
    <name type="scientific">candidate division KSB3 bacterium</name>
    <dbReference type="NCBI Taxonomy" id="2044937"/>
    <lineage>
        <taxon>Bacteria</taxon>
        <taxon>candidate division KSB3</taxon>
    </lineage>
</organism>
<keyword evidence="7 8" id="KW-0472">Membrane</keyword>
<evidence type="ECO:0000259" key="9">
    <source>
        <dbReference type="Pfam" id="PF00535"/>
    </source>
</evidence>
<keyword evidence="4 8" id="KW-0812">Transmembrane</keyword>
<evidence type="ECO:0000256" key="7">
    <source>
        <dbReference type="ARBA" id="ARBA00023136"/>
    </source>
</evidence>
<keyword evidence="3" id="KW-0808">Transferase</keyword>
<evidence type="ECO:0000256" key="4">
    <source>
        <dbReference type="ARBA" id="ARBA00022692"/>
    </source>
</evidence>
<sequence length="325" mass="36501">MELSIISPMYNEEENIEKTVREIKHVLAAYEHPWELILVNDGSTDNTLAVARQIAQQEENVTVLSYHVNRGRGYALRTGFAQARGRVIMTIESDLSWKVEGILDMLRTLDEDETVDLVLASPYMPGGHTENVPFMRLAISRIGNKILGLAMPGNLHTVTQMFRAYRREVLDALELEADRKEIHLEILSKAMAAGFRAVEIPAASQWRASGTSSFKWRSTSISHLLFSFYEKPALLFGMIGISFAIVGVIIGVYIIVLWQQAELNPVRPLMTLLMLFVLSGIQLASFGFIGTQIAALRKEVIKVQRQNRQFAQTREPADQSPTADQ</sequence>
<evidence type="ECO:0000256" key="3">
    <source>
        <dbReference type="ARBA" id="ARBA00022679"/>
    </source>
</evidence>
<feature type="transmembrane region" description="Helical" evidence="8">
    <location>
        <begin position="233"/>
        <end position="258"/>
    </location>
</feature>
<gene>
    <name evidence="10" type="ORF">GF339_02095</name>
</gene>
<evidence type="ECO:0000313" key="10">
    <source>
        <dbReference type="EMBL" id="MBD3323343.1"/>
    </source>
</evidence>
<feature type="domain" description="Glycosyltransferase 2-like" evidence="9">
    <location>
        <begin position="4"/>
        <end position="172"/>
    </location>
</feature>
<dbReference type="GO" id="GO:0016757">
    <property type="term" value="F:glycosyltransferase activity"/>
    <property type="evidence" value="ECO:0007669"/>
    <property type="project" value="UniProtKB-KW"/>
</dbReference>
<keyword evidence="5" id="KW-0448">Lipopolysaccharide biosynthesis</keyword>
<evidence type="ECO:0000256" key="5">
    <source>
        <dbReference type="ARBA" id="ARBA00022985"/>
    </source>
</evidence>
<name>A0A9D5JSA9_9BACT</name>
<keyword evidence="6 8" id="KW-1133">Transmembrane helix</keyword>
<evidence type="ECO:0000256" key="1">
    <source>
        <dbReference type="ARBA" id="ARBA00022475"/>
    </source>
</evidence>
<keyword evidence="2" id="KW-0328">Glycosyltransferase</keyword>
<dbReference type="EMBL" id="WJJP01000057">
    <property type="protein sequence ID" value="MBD3323343.1"/>
    <property type="molecule type" value="Genomic_DNA"/>
</dbReference>
<comment type="caution">
    <text evidence="10">The sequence shown here is derived from an EMBL/GenBank/DDBJ whole genome shotgun (WGS) entry which is preliminary data.</text>
</comment>
<evidence type="ECO:0000256" key="8">
    <source>
        <dbReference type="SAM" id="Phobius"/>
    </source>
</evidence>
<reference evidence="10" key="1">
    <citation type="submission" date="2019-11" db="EMBL/GenBank/DDBJ databases">
        <title>Microbial mats filling the niche in hypersaline microbial mats.</title>
        <authorList>
            <person name="Wong H.L."/>
            <person name="Macleod F.I."/>
            <person name="White R.A. III"/>
            <person name="Burns B.P."/>
        </authorList>
    </citation>
    <scope>NUCLEOTIDE SEQUENCE</scope>
    <source>
        <strain evidence="10">Rbin_158</strain>
    </source>
</reference>
<dbReference type="SUPFAM" id="SSF53448">
    <property type="entry name" value="Nucleotide-diphospho-sugar transferases"/>
    <property type="match status" value="1"/>
</dbReference>
<dbReference type="GO" id="GO:0005886">
    <property type="term" value="C:plasma membrane"/>
    <property type="evidence" value="ECO:0007669"/>
    <property type="project" value="TreeGrafter"/>
</dbReference>
<feature type="transmembrane region" description="Helical" evidence="8">
    <location>
        <begin position="270"/>
        <end position="296"/>
    </location>
</feature>
<evidence type="ECO:0000313" key="11">
    <source>
        <dbReference type="Proteomes" id="UP000649604"/>
    </source>
</evidence>
<accession>A0A9D5JSA9</accession>
<dbReference type="Pfam" id="PF00535">
    <property type="entry name" value="Glycos_transf_2"/>
    <property type="match status" value="1"/>
</dbReference>
<dbReference type="AlphaFoldDB" id="A0A9D5JSA9"/>
<dbReference type="PANTHER" id="PTHR48090">
    <property type="entry name" value="UNDECAPRENYL-PHOSPHATE 4-DEOXY-4-FORMAMIDO-L-ARABINOSE TRANSFERASE-RELATED"/>
    <property type="match status" value="1"/>
</dbReference>
<protein>
    <submittedName>
        <fullName evidence="10">Glycosyltransferase</fullName>
    </submittedName>
</protein>
<dbReference type="GO" id="GO:0009103">
    <property type="term" value="P:lipopolysaccharide biosynthetic process"/>
    <property type="evidence" value="ECO:0007669"/>
    <property type="project" value="UniProtKB-KW"/>
</dbReference>
<dbReference type="Proteomes" id="UP000649604">
    <property type="component" value="Unassembled WGS sequence"/>
</dbReference>